<evidence type="ECO:0000313" key="2">
    <source>
        <dbReference type="EMBL" id="URD99101.1"/>
    </source>
</evidence>
<name>A0A9E7FQA4_9LILI</name>
<evidence type="ECO:0000313" key="3">
    <source>
        <dbReference type="Proteomes" id="UP001055439"/>
    </source>
</evidence>
<feature type="region of interest" description="Disordered" evidence="1">
    <location>
        <begin position="1"/>
        <end position="32"/>
    </location>
</feature>
<gene>
    <name evidence="2" type="ORF">MUK42_33808</name>
</gene>
<evidence type="ECO:0000256" key="1">
    <source>
        <dbReference type="SAM" id="MobiDB-lite"/>
    </source>
</evidence>
<dbReference type="Proteomes" id="UP001055439">
    <property type="component" value="Chromosome 4"/>
</dbReference>
<sequence length="338" mass="36482">MGSRAAAAILRRSPTTSPPSSEGTRLGSRPSGPCAIPSAKPLRWTNSILVHEDGFEEFVDLVVAKRKEVELVWAQLKAALADCIDPVKFLMDAICSVLPEDGKRMKSLNVLRLASVLILGFSRAISPVLKDRMEEHKLVAESPTANLQKRFKHLEKAKVENLLSGGSVVGGGELEGEELLLGDGADVAVGAGVGGAEEGVAALDDVVAEHALALVHGAAHQPGGARHAHPQLAVVRHRQPLLQRPFQYRLVLRHLQRPPLPVVLYRHLVRRHPETEGGEAGELDLAVADDGLEDKARGGGGGEVEERRRHVLCGRERFALRTTGNEDKVVVSVSFHFQ</sequence>
<reference evidence="2" key="1">
    <citation type="submission" date="2022-05" db="EMBL/GenBank/DDBJ databases">
        <title>The Musa troglodytarum L. genome provides insights into the mechanism of non-climacteric behaviour and enrichment of carotenoids.</title>
        <authorList>
            <person name="Wang J."/>
        </authorList>
    </citation>
    <scope>NUCLEOTIDE SEQUENCE</scope>
    <source>
        <tissue evidence="2">Leaf</tissue>
    </source>
</reference>
<dbReference type="EMBL" id="CP097506">
    <property type="protein sequence ID" value="URD99101.1"/>
    <property type="molecule type" value="Genomic_DNA"/>
</dbReference>
<protein>
    <submittedName>
        <fullName evidence="2">Frigida-like protein</fullName>
    </submittedName>
</protein>
<keyword evidence="3" id="KW-1185">Reference proteome</keyword>
<proteinExistence type="predicted"/>
<organism evidence="2 3">
    <name type="scientific">Musa troglodytarum</name>
    <name type="common">fe'i banana</name>
    <dbReference type="NCBI Taxonomy" id="320322"/>
    <lineage>
        <taxon>Eukaryota</taxon>
        <taxon>Viridiplantae</taxon>
        <taxon>Streptophyta</taxon>
        <taxon>Embryophyta</taxon>
        <taxon>Tracheophyta</taxon>
        <taxon>Spermatophyta</taxon>
        <taxon>Magnoliopsida</taxon>
        <taxon>Liliopsida</taxon>
        <taxon>Zingiberales</taxon>
        <taxon>Musaceae</taxon>
        <taxon>Musa</taxon>
    </lineage>
</organism>
<dbReference type="AlphaFoldDB" id="A0A9E7FQA4"/>
<accession>A0A9E7FQA4</accession>